<dbReference type="STRING" id="568872.GA0070624_2806"/>
<dbReference type="Proteomes" id="UP000199413">
    <property type="component" value="Unassembled WGS sequence"/>
</dbReference>
<proteinExistence type="predicted"/>
<keyword evidence="1" id="KW-0808">Transferase</keyword>
<gene>
    <name evidence="1" type="ORF">GA0070624_2806</name>
</gene>
<organism evidence="1 2">
    <name type="scientific">Micromonospora rhizosphaerae</name>
    <dbReference type="NCBI Taxonomy" id="568872"/>
    <lineage>
        <taxon>Bacteria</taxon>
        <taxon>Bacillati</taxon>
        <taxon>Actinomycetota</taxon>
        <taxon>Actinomycetes</taxon>
        <taxon>Micromonosporales</taxon>
        <taxon>Micromonosporaceae</taxon>
        <taxon>Micromonospora</taxon>
    </lineage>
</organism>
<name>A0A1C6S3J2_9ACTN</name>
<dbReference type="RefSeq" id="WP_091341126.1">
    <property type="nucleotide sequence ID" value="NZ_FMHV01000002.1"/>
</dbReference>
<keyword evidence="2" id="KW-1185">Reference proteome</keyword>
<evidence type="ECO:0000313" key="2">
    <source>
        <dbReference type="Proteomes" id="UP000199413"/>
    </source>
</evidence>
<dbReference type="Pfam" id="PF13692">
    <property type="entry name" value="Glyco_trans_1_4"/>
    <property type="match status" value="1"/>
</dbReference>
<dbReference type="OrthoDB" id="6713581at2"/>
<evidence type="ECO:0000313" key="1">
    <source>
        <dbReference type="EMBL" id="SCL23824.1"/>
    </source>
</evidence>
<accession>A0A1C6S3J2</accession>
<dbReference type="Gene3D" id="3.40.50.2000">
    <property type="entry name" value="Glycogen Phosphorylase B"/>
    <property type="match status" value="1"/>
</dbReference>
<dbReference type="GO" id="GO:0016740">
    <property type="term" value="F:transferase activity"/>
    <property type="evidence" value="ECO:0007669"/>
    <property type="project" value="UniProtKB-KW"/>
</dbReference>
<dbReference type="EMBL" id="FMHV01000002">
    <property type="protein sequence ID" value="SCL23824.1"/>
    <property type="molecule type" value="Genomic_DNA"/>
</dbReference>
<dbReference type="AlphaFoldDB" id="A0A1C6S3J2"/>
<dbReference type="SUPFAM" id="SSF53756">
    <property type="entry name" value="UDP-Glycosyltransferase/glycogen phosphorylase"/>
    <property type="match status" value="1"/>
</dbReference>
<protein>
    <submittedName>
        <fullName evidence="1">Glycosyl transferases group 1</fullName>
    </submittedName>
</protein>
<reference evidence="2" key="1">
    <citation type="submission" date="2016-06" db="EMBL/GenBank/DDBJ databases">
        <authorList>
            <person name="Varghese N."/>
            <person name="Submissions Spin"/>
        </authorList>
    </citation>
    <scope>NUCLEOTIDE SEQUENCE [LARGE SCALE GENOMIC DNA]</scope>
    <source>
        <strain evidence="2">DSM 45431</strain>
    </source>
</reference>
<sequence>MKGPLDPVLRRVTSPAVVRHRAAARLLRGIAAAPVLPTRARVTLAKRLRTGMTRAGWPAAEARAALAAVARTVDHDTRADLLMQEATEELKVGRTPAHLTEAVRAELDAADAAYARGDRAAAARRLHRALRTLFHRVPHFDQLTSPLAGDPAAFLAPLRDSAVGRALLAPRGRSVPAAPPPTDRPLRLLLMTNGNDHFLREIRDRYADHPGVEFRYLHLADDPVAAPLTRRVDAMVADPVLGGSEYGEQVERWLRPHLEWADTVFVDWAVATAAMVTLVDPGDTRIVLRLHSFEAFSFWPHLIDFTRLDDVVFVSDHLRDLATAVAPELAGAKAPRLHVISNAMDLHAYPLPKDPAARFTLGLVGISAVAKDPRWAIEVLRLLRAEDPRYRLLLVGEGLKTGASEAVRHYQEALDGDLAELEPSGAVVRVGQVSDVPKVLTGIGVILSTSVRESFHCAVVEGAASGAVPVIRDWPFFAGREHGAHSLFPADWVVGTPAEAAARIRAETATEERWLASGKAAAEHAIATWDWTVTRHRFDALLGVEPAADDQTDR</sequence>